<dbReference type="GO" id="GO:0033617">
    <property type="term" value="P:mitochondrial respiratory chain complex IV assembly"/>
    <property type="evidence" value="ECO:0007669"/>
    <property type="project" value="TreeGrafter"/>
</dbReference>
<keyword evidence="3" id="KW-1015">Disulfide bond</keyword>
<gene>
    <name evidence="7" type="ORF">M430DRAFT_49852</name>
</gene>
<evidence type="ECO:0000256" key="2">
    <source>
        <dbReference type="ARBA" id="ARBA00022490"/>
    </source>
</evidence>
<keyword evidence="2" id="KW-0963">Cytoplasm</keyword>
<dbReference type="EMBL" id="KZ679010">
    <property type="protein sequence ID" value="PSS20159.1"/>
    <property type="molecule type" value="Genomic_DNA"/>
</dbReference>
<reference evidence="7 8" key="1">
    <citation type="journal article" date="2018" name="New Phytol.">
        <title>Comparative genomics and transcriptomics depict ericoid mycorrhizal fungi as versatile saprotrophs and plant mutualists.</title>
        <authorList>
            <person name="Martino E."/>
            <person name="Morin E."/>
            <person name="Grelet G.A."/>
            <person name="Kuo A."/>
            <person name="Kohler A."/>
            <person name="Daghino S."/>
            <person name="Barry K.W."/>
            <person name="Cichocki N."/>
            <person name="Clum A."/>
            <person name="Dockter R.B."/>
            <person name="Hainaut M."/>
            <person name="Kuo R.C."/>
            <person name="LaButti K."/>
            <person name="Lindahl B.D."/>
            <person name="Lindquist E.A."/>
            <person name="Lipzen A."/>
            <person name="Khouja H.R."/>
            <person name="Magnuson J."/>
            <person name="Murat C."/>
            <person name="Ohm R.A."/>
            <person name="Singer S.W."/>
            <person name="Spatafora J.W."/>
            <person name="Wang M."/>
            <person name="Veneault-Fourrey C."/>
            <person name="Henrissat B."/>
            <person name="Grigoriev I.V."/>
            <person name="Martin F.M."/>
            <person name="Perotto S."/>
        </authorList>
    </citation>
    <scope>NUCLEOTIDE SEQUENCE [LARGE SCALE GENOMIC DNA]</scope>
    <source>
        <strain evidence="7 8">ATCC 22711</strain>
    </source>
</reference>
<dbReference type="STRING" id="857342.A0A2T3B3F9"/>
<dbReference type="PROSITE" id="PS51808">
    <property type="entry name" value="CHCH"/>
    <property type="match status" value="1"/>
</dbReference>
<dbReference type="GO" id="GO:0005758">
    <property type="term" value="C:mitochondrial intermembrane space"/>
    <property type="evidence" value="ECO:0007669"/>
    <property type="project" value="TreeGrafter"/>
</dbReference>
<evidence type="ECO:0000256" key="6">
    <source>
        <dbReference type="SAM" id="MobiDB-lite"/>
    </source>
</evidence>
<dbReference type="PANTHER" id="PTHR21107">
    <property type="entry name" value="CYTOCHROME C OXIDASE ASSEMBLY PROTEIN COX19"/>
    <property type="match status" value="1"/>
</dbReference>
<accession>A0A2T3B3F9</accession>
<evidence type="ECO:0000256" key="5">
    <source>
        <dbReference type="ARBA" id="ARBA00038223"/>
    </source>
</evidence>
<evidence type="ECO:0000313" key="7">
    <source>
        <dbReference type="EMBL" id="PSS20159.1"/>
    </source>
</evidence>
<comment type="similarity">
    <text evidence="5">Belongs to the COX19 family.</text>
</comment>
<organism evidence="7 8">
    <name type="scientific">Amorphotheca resinae ATCC 22711</name>
    <dbReference type="NCBI Taxonomy" id="857342"/>
    <lineage>
        <taxon>Eukaryota</taxon>
        <taxon>Fungi</taxon>
        <taxon>Dikarya</taxon>
        <taxon>Ascomycota</taxon>
        <taxon>Pezizomycotina</taxon>
        <taxon>Leotiomycetes</taxon>
        <taxon>Helotiales</taxon>
        <taxon>Amorphothecaceae</taxon>
        <taxon>Amorphotheca</taxon>
    </lineage>
</organism>
<dbReference type="GeneID" id="36576174"/>
<name>A0A2T3B3F9_AMORE</name>
<evidence type="ECO:0008006" key="9">
    <source>
        <dbReference type="Google" id="ProtNLM"/>
    </source>
</evidence>
<dbReference type="OrthoDB" id="268594at2759"/>
<feature type="region of interest" description="Disordered" evidence="6">
    <location>
        <begin position="81"/>
        <end position="106"/>
    </location>
</feature>
<proteinExistence type="inferred from homology"/>
<evidence type="ECO:0000256" key="1">
    <source>
        <dbReference type="ARBA" id="ARBA00004496"/>
    </source>
</evidence>
<sequence length="106" mass="11863">MSTFGSPGGRQINSKPIPPERGSFPLDHDGECKDVMKSYLACMKKVKGLNDPECRNLAKSYLACRMDRNLMAKDEFKNLGFHDDKPAEEAKKDDGADKGVKGEIRW</sequence>
<dbReference type="InParanoid" id="A0A2T3B3F9"/>
<dbReference type="InterPro" id="IPR051383">
    <property type="entry name" value="COX19"/>
</dbReference>
<keyword evidence="8" id="KW-1185">Reference proteome</keyword>
<dbReference type="AlphaFoldDB" id="A0A2T3B3F9"/>
<comment type="function">
    <text evidence="4">Required for the assembly of mitochondrial cytochrome c oxidase.</text>
</comment>
<evidence type="ECO:0000313" key="8">
    <source>
        <dbReference type="Proteomes" id="UP000241818"/>
    </source>
</evidence>
<dbReference type="PANTHER" id="PTHR21107:SF2">
    <property type="entry name" value="CYTOCHROME C OXIDASE ASSEMBLY PROTEIN COX19"/>
    <property type="match status" value="1"/>
</dbReference>
<evidence type="ECO:0000256" key="4">
    <source>
        <dbReference type="ARBA" id="ARBA00037279"/>
    </source>
</evidence>
<evidence type="ECO:0000256" key="3">
    <source>
        <dbReference type="ARBA" id="ARBA00023157"/>
    </source>
</evidence>
<protein>
    <recommendedName>
        <fullName evidence="9">CHCH domain-containing protein</fullName>
    </recommendedName>
</protein>
<dbReference type="FunCoup" id="A0A2T3B3F9">
    <property type="interactions" value="294"/>
</dbReference>
<feature type="region of interest" description="Disordered" evidence="6">
    <location>
        <begin position="1"/>
        <end position="28"/>
    </location>
</feature>
<dbReference type="Proteomes" id="UP000241818">
    <property type="component" value="Unassembled WGS sequence"/>
</dbReference>
<dbReference type="RefSeq" id="XP_024721429.1">
    <property type="nucleotide sequence ID" value="XM_024868093.1"/>
</dbReference>
<comment type="subcellular location">
    <subcellularLocation>
        <location evidence="1">Cytoplasm</location>
    </subcellularLocation>
</comment>